<keyword evidence="1" id="KW-0732">Signal</keyword>
<feature type="signal peptide" evidence="1">
    <location>
        <begin position="1"/>
        <end position="32"/>
    </location>
</feature>
<organism evidence="2">
    <name type="scientific">Salmonella enterica</name>
    <name type="common">Salmonella choleraesuis</name>
    <dbReference type="NCBI Taxonomy" id="28901"/>
    <lineage>
        <taxon>Bacteria</taxon>
        <taxon>Pseudomonadati</taxon>
        <taxon>Pseudomonadota</taxon>
        <taxon>Gammaproteobacteria</taxon>
        <taxon>Enterobacterales</taxon>
        <taxon>Enterobacteriaceae</taxon>
        <taxon>Salmonella</taxon>
    </lineage>
</organism>
<evidence type="ECO:0000313" key="2">
    <source>
        <dbReference type="EMBL" id="HAF2412795.1"/>
    </source>
</evidence>
<proteinExistence type="predicted"/>
<accession>A0A744HEL0</accession>
<dbReference type="PROSITE" id="PS51257">
    <property type="entry name" value="PROKAR_LIPOPROTEIN"/>
    <property type="match status" value="1"/>
</dbReference>
<protein>
    <recommendedName>
        <fullName evidence="3">Fimbrial protein</fullName>
    </recommendedName>
</protein>
<dbReference type="EMBL" id="DAAUQJ010000006">
    <property type="protein sequence ID" value="HAF2412795.1"/>
    <property type="molecule type" value="Genomic_DNA"/>
</dbReference>
<sequence>MKNRIYSNRIYTHGLSLIAACASLLAPLPALAALSAGCQTGPVYTEDKGVQTINLPLAPPEITLNKDSTPGSIVFEAPLQTFKFTCVGYPGRSGPSLHKGGNYDSFLSILEKANLQLRIKIDGKSPWVPGSPEFLPITSDYDGALVPKTVDFPGGVFQLVLTRPVDKPVRVSVPSTSDIIAVFSSSGSAGSNRVGIGTSGSTWVSAIPQCIGKTSVPAEIDLGRVITGGKGGLPSARQFYIKPSFNQECGGLGDLGSWGNFALNLSIQFEVSNAADLMPGNTGIKLRNNGDPLNNGLKLVIKKNGATPVTFNKWEDIDQAISVINNPLNLYYSASLESITPGNVSSTPTGKFSQQVTVKVRYK</sequence>
<reference evidence="2" key="2">
    <citation type="submission" date="2020-02" db="EMBL/GenBank/DDBJ databases">
        <authorList>
            <consortium name="NCBI Pathogen Detection Project"/>
        </authorList>
    </citation>
    <scope>NUCLEOTIDE SEQUENCE</scope>
    <source>
        <strain evidence="2">MA.CCC_P4</strain>
    </source>
</reference>
<comment type="caution">
    <text evidence="2">The sequence shown here is derived from an EMBL/GenBank/DDBJ whole genome shotgun (WGS) entry which is preliminary data.</text>
</comment>
<feature type="chain" id="PRO_5028010090" description="Fimbrial protein" evidence="1">
    <location>
        <begin position="33"/>
        <end position="363"/>
    </location>
</feature>
<evidence type="ECO:0008006" key="3">
    <source>
        <dbReference type="Google" id="ProtNLM"/>
    </source>
</evidence>
<evidence type="ECO:0000256" key="1">
    <source>
        <dbReference type="SAM" id="SignalP"/>
    </source>
</evidence>
<reference evidence="2" key="1">
    <citation type="journal article" date="2018" name="Genome Biol.">
        <title>SKESA: strategic k-mer extension for scrupulous assemblies.</title>
        <authorList>
            <person name="Souvorov A."/>
            <person name="Agarwala R."/>
            <person name="Lipman D.J."/>
        </authorList>
    </citation>
    <scope>NUCLEOTIDE SEQUENCE</scope>
    <source>
        <strain evidence="2">MA.CCC_P4</strain>
    </source>
</reference>
<gene>
    <name evidence="2" type="ORF">G8N70_003129</name>
</gene>
<dbReference type="AlphaFoldDB" id="A0A744HEL0"/>
<name>A0A744HEL0_SALER</name>